<accession>A0A7W7ZK89</accession>
<dbReference type="PANTHER" id="PTHR24171">
    <property type="entry name" value="ANKYRIN REPEAT DOMAIN-CONTAINING PROTEIN 39-RELATED"/>
    <property type="match status" value="1"/>
</dbReference>
<sequence>MSFRKTPEGSTADVKPISGPLMLQGVAIENVKAWHFAAAETSGQSDRVTFHFQLDPPNDGYDSQPVTKVELDGTGSVRVLSISTTGLERSACPPTVDRVPPSAVTAGDFVEVSRWNETVRVSADGSIVWKQRSLSQRGHISSDQARSLLERFRTPDAWGLCGHYYRAGLMDGGSSSLKMRIGGREKSVSDYGDIAPPIFEELELAVDAASNSHQWRHGDPKAESIVDISYEYLPKPGKTKLMDAAHSHDMAGIQAATAKGDKLTDGDASGWTPLMYAAGSWDGSVVGELLKAGADVNVRSLRGETALMASAVTGMADEDLLNAGADVNASNDVGMTALMLLVQRGEPDEIAILLKAGADAHRKDGAGRTALDYLNAANCGRPIVQEKDPRENELGYSRCNGLDNDDYAKSKQLLIEAGGKATRAATPKRLLMPAKK</sequence>
<dbReference type="Pfam" id="PF12796">
    <property type="entry name" value="Ank_2"/>
    <property type="match status" value="1"/>
</dbReference>
<dbReference type="GO" id="GO:0016491">
    <property type="term" value="F:oxidoreductase activity"/>
    <property type="evidence" value="ECO:0007669"/>
    <property type="project" value="InterPro"/>
</dbReference>
<keyword evidence="1" id="KW-0677">Repeat</keyword>
<reference evidence="5 6" key="1">
    <citation type="submission" date="2020-08" db="EMBL/GenBank/DDBJ databases">
        <title>Genomic Encyclopedia of Type Strains, Phase IV (KMG-V): Genome sequencing to study the core and pangenomes of soil and plant-associated prokaryotes.</title>
        <authorList>
            <person name="Whitman W."/>
        </authorList>
    </citation>
    <scope>NUCLEOTIDE SEQUENCE [LARGE SCALE GENOMIC DNA]</scope>
    <source>
        <strain evidence="5 6">M8UP14</strain>
    </source>
</reference>
<proteinExistence type="predicted"/>
<name>A0A7W7ZK89_9BACT</name>
<keyword evidence="6" id="KW-1185">Reference proteome</keyword>
<organism evidence="5 6">
    <name type="scientific">Granulicella aggregans</name>
    <dbReference type="NCBI Taxonomy" id="474949"/>
    <lineage>
        <taxon>Bacteria</taxon>
        <taxon>Pseudomonadati</taxon>
        <taxon>Acidobacteriota</taxon>
        <taxon>Terriglobia</taxon>
        <taxon>Terriglobales</taxon>
        <taxon>Acidobacteriaceae</taxon>
        <taxon>Granulicella</taxon>
    </lineage>
</organism>
<evidence type="ECO:0000256" key="4">
    <source>
        <dbReference type="PROSITE-ProRule" id="PRU10007"/>
    </source>
</evidence>
<evidence type="ECO:0008006" key="7">
    <source>
        <dbReference type="Google" id="ProtNLM"/>
    </source>
</evidence>
<comment type="caution">
    <text evidence="5">The sequence shown here is derived from an EMBL/GenBank/DDBJ whole genome shotgun (WGS) entry which is preliminary data.</text>
</comment>
<dbReference type="EMBL" id="JACHIP010000046">
    <property type="protein sequence ID" value="MBB5061479.1"/>
    <property type="molecule type" value="Genomic_DNA"/>
</dbReference>
<dbReference type="Gene3D" id="1.25.40.20">
    <property type="entry name" value="Ankyrin repeat-containing domain"/>
    <property type="match status" value="1"/>
</dbReference>
<protein>
    <recommendedName>
        <fullName evidence="7">Ankyrin repeat protein</fullName>
    </recommendedName>
</protein>
<dbReference type="PROSITE" id="PS50088">
    <property type="entry name" value="ANK_REPEAT"/>
    <property type="match status" value="2"/>
</dbReference>
<dbReference type="InterPro" id="IPR036770">
    <property type="entry name" value="Ankyrin_rpt-contain_sf"/>
</dbReference>
<feature type="repeat" description="ANK" evidence="3">
    <location>
        <begin position="269"/>
        <end position="301"/>
    </location>
</feature>
<dbReference type="PROSITE" id="PS50297">
    <property type="entry name" value="ANK_REP_REGION"/>
    <property type="match status" value="2"/>
</dbReference>
<evidence type="ECO:0000256" key="2">
    <source>
        <dbReference type="ARBA" id="ARBA00023043"/>
    </source>
</evidence>
<evidence type="ECO:0000256" key="1">
    <source>
        <dbReference type="ARBA" id="ARBA00022737"/>
    </source>
</evidence>
<dbReference type="SUPFAM" id="SSF48403">
    <property type="entry name" value="Ankyrin repeat"/>
    <property type="match status" value="1"/>
</dbReference>
<feature type="active site" evidence="4">
    <location>
        <position position="416"/>
    </location>
</feature>
<keyword evidence="2 3" id="KW-0040">ANK repeat</keyword>
<gene>
    <name evidence="5" type="ORF">HDF16_006215</name>
</gene>
<evidence type="ECO:0000256" key="3">
    <source>
        <dbReference type="PROSITE-ProRule" id="PRU00023"/>
    </source>
</evidence>
<dbReference type="Proteomes" id="UP000540989">
    <property type="component" value="Unassembled WGS sequence"/>
</dbReference>
<dbReference type="InterPro" id="IPR029510">
    <property type="entry name" value="Ald_DH_CS_GLU"/>
</dbReference>
<dbReference type="InterPro" id="IPR002110">
    <property type="entry name" value="Ankyrin_rpt"/>
</dbReference>
<dbReference type="SMART" id="SM00248">
    <property type="entry name" value="ANK"/>
    <property type="match status" value="3"/>
</dbReference>
<dbReference type="AlphaFoldDB" id="A0A7W7ZK89"/>
<feature type="repeat" description="ANK" evidence="3">
    <location>
        <begin position="333"/>
        <end position="365"/>
    </location>
</feature>
<dbReference type="PROSITE" id="PS00687">
    <property type="entry name" value="ALDEHYDE_DEHYDR_GLU"/>
    <property type="match status" value="1"/>
</dbReference>
<evidence type="ECO:0000313" key="6">
    <source>
        <dbReference type="Proteomes" id="UP000540989"/>
    </source>
</evidence>
<evidence type="ECO:0000313" key="5">
    <source>
        <dbReference type="EMBL" id="MBB5061479.1"/>
    </source>
</evidence>